<dbReference type="Proteomes" id="UP000886476">
    <property type="component" value="Unassembled WGS sequence"/>
</dbReference>
<keyword evidence="7" id="KW-1185">Reference proteome</keyword>
<evidence type="ECO:0000313" key="6">
    <source>
        <dbReference type="EMBL" id="NPU66219.1"/>
    </source>
</evidence>
<protein>
    <submittedName>
        <fullName evidence="6">LLM class flavin-dependent oxidoreductase</fullName>
    </submittedName>
</protein>
<organism evidence="6 7">
    <name type="scientific">Bradyrhizobium aeschynomenes</name>
    <dbReference type="NCBI Taxonomy" id="2734909"/>
    <lineage>
        <taxon>Bacteria</taxon>
        <taxon>Pseudomonadati</taxon>
        <taxon>Pseudomonadota</taxon>
        <taxon>Alphaproteobacteria</taxon>
        <taxon>Hyphomicrobiales</taxon>
        <taxon>Nitrobacteraceae</taxon>
        <taxon>Bradyrhizobium</taxon>
    </lineage>
</organism>
<evidence type="ECO:0000256" key="3">
    <source>
        <dbReference type="ARBA" id="ARBA00023002"/>
    </source>
</evidence>
<dbReference type="SUPFAM" id="SSF51679">
    <property type="entry name" value="Bacterial luciferase-like"/>
    <property type="match status" value="1"/>
</dbReference>
<dbReference type="Pfam" id="PF00296">
    <property type="entry name" value="Bac_luciferase"/>
    <property type="match status" value="1"/>
</dbReference>
<keyword evidence="2" id="KW-0288">FMN</keyword>
<keyword evidence="1" id="KW-0285">Flavoprotein</keyword>
<comment type="caution">
    <text evidence="6">The sequence shown here is derived from an EMBL/GenBank/DDBJ whole genome shotgun (WGS) entry which is preliminary data.</text>
</comment>
<gene>
    <name evidence="6" type="ORF">HL667_14540</name>
</gene>
<evidence type="ECO:0000313" key="7">
    <source>
        <dbReference type="Proteomes" id="UP000886476"/>
    </source>
</evidence>
<accession>A0ABX2CFX2</accession>
<dbReference type="PANTHER" id="PTHR42847">
    <property type="entry name" value="ALKANESULFONATE MONOOXYGENASE"/>
    <property type="match status" value="1"/>
</dbReference>
<dbReference type="InterPro" id="IPR036661">
    <property type="entry name" value="Luciferase-like_sf"/>
</dbReference>
<proteinExistence type="predicted"/>
<feature type="domain" description="Luciferase-like" evidence="5">
    <location>
        <begin position="1"/>
        <end position="321"/>
    </location>
</feature>
<dbReference type="RefSeq" id="WP_172111319.1">
    <property type="nucleotide sequence ID" value="NZ_JABFDN010000004.1"/>
</dbReference>
<name>A0ABX2CFX2_9BRAD</name>
<evidence type="ECO:0000256" key="1">
    <source>
        <dbReference type="ARBA" id="ARBA00022630"/>
    </source>
</evidence>
<dbReference type="Gene3D" id="3.20.20.30">
    <property type="entry name" value="Luciferase-like domain"/>
    <property type="match status" value="1"/>
</dbReference>
<dbReference type="InterPro" id="IPR011251">
    <property type="entry name" value="Luciferase-like_dom"/>
</dbReference>
<evidence type="ECO:0000256" key="2">
    <source>
        <dbReference type="ARBA" id="ARBA00022643"/>
    </source>
</evidence>
<evidence type="ECO:0000256" key="4">
    <source>
        <dbReference type="ARBA" id="ARBA00023033"/>
    </source>
</evidence>
<keyword evidence="3" id="KW-0560">Oxidoreductase</keyword>
<dbReference type="PANTHER" id="PTHR42847:SF4">
    <property type="entry name" value="ALKANESULFONATE MONOOXYGENASE-RELATED"/>
    <property type="match status" value="1"/>
</dbReference>
<sequence>MEFGIWLPVYGGWLRSLDAPTGPDVAACLAIAQQAEALGFDFLYASENLLNCIHGPSESVADAWSILAAIAAVTSKVGLCGAIKPGFRSPFLVARMLDTLSKIAERRLGMNIVCGWWKEEFDLSGVDWLDHDGRYDRAGEFLRTLYGLFQPPAEIVETDVGAGATPSVEIKQPPTYGLDQNALPEVWIAGHSDRAMRMAAEWGHCLFLNGMGDEELKRRIQAVRQEANGWGRRLLIAANAYVIATETTEQAQQRWKTVVARRNSETIDFFRKVIGSSGAAAWAALGEEQMVDSNAGFELGLIGSFEDIRNRIPRLQAMGLDRIVCQFDDPMRDAGPFMKQVIRPLRDNRTLAFEGQIS</sequence>
<keyword evidence="4" id="KW-0503">Monooxygenase</keyword>
<reference evidence="6" key="1">
    <citation type="submission" date="2020-05" db="EMBL/GenBank/DDBJ databases">
        <title>Nod-independent and nitrogen-fixing Bradyrhizobium aeschynomene sp. nov. isolated from nodules of Aeschynomene indica.</title>
        <authorList>
            <person name="Zhang Z."/>
        </authorList>
    </citation>
    <scope>NUCLEOTIDE SEQUENCE</scope>
    <source>
        <strain evidence="6">83012</strain>
    </source>
</reference>
<dbReference type="InterPro" id="IPR050172">
    <property type="entry name" value="SsuD_RutA_monooxygenase"/>
</dbReference>
<evidence type="ECO:0000259" key="5">
    <source>
        <dbReference type="Pfam" id="PF00296"/>
    </source>
</evidence>
<dbReference type="EMBL" id="JABFDN010000004">
    <property type="protein sequence ID" value="NPU66219.1"/>
    <property type="molecule type" value="Genomic_DNA"/>
</dbReference>